<evidence type="ECO:0000259" key="3">
    <source>
        <dbReference type="PROSITE" id="PS50930"/>
    </source>
</evidence>
<comment type="caution">
    <text evidence="4">The sequence shown here is derived from an EMBL/GenBank/DDBJ whole genome shotgun (WGS) entry which is preliminary data.</text>
</comment>
<dbReference type="SMART" id="SM00448">
    <property type="entry name" value="REC"/>
    <property type="match status" value="1"/>
</dbReference>
<reference evidence="4 5" key="1">
    <citation type="submission" date="2018-10" db="EMBL/GenBank/DDBJ databases">
        <title>Sphingobacterium sp. M05W1-28.</title>
        <authorList>
            <person name="Cai H."/>
        </authorList>
    </citation>
    <scope>NUCLEOTIDE SEQUENCE [LARGE SCALE GENOMIC DNA]</scope>
    <source>
        <strain evidence="4 5">M05W1-28</strain>
    </source>
</reference>
<dbReference type="Pfam" id="PF04397">
    <property type="entry name" value="LytTR"/>
    <property type="match status" value="1"/>
</dbReference>
<feature type="domain" description="HTH LytTR-type" evidence="3">
    <location>
        <begin position="174"/>
        <end position="251"/>
    </location>
</feature>
<dbReference type="RefSeq" id="WP_121125295.1">
    <property type="nucleotide sequence ID" value="NZ_RBWS01000011.1"/>
</dbReference>
<keyword evidence="1" id="KW-0597">Phosphoprotein</keyword>
<organism evidence="4 5">
    <name type="scientific">Sphingobacterium puteale</name>
    <dbReference type="NCBI Taxonomy" id="2420510"/>
    <lineage>
        <taxon>Bacteria</taxon>
        <taxon>Pseudomonadati</taxon>
        <taxon>Bacteroidota</taxon>
        <taxon>Sphingobacteriia</taxon>
        <taxon>Sphingobacteriales</taxon>
        <taxon>Sphingobacteriaceae</taxon>
        <taxon>Sphingobacterium</taxon>
    </lineage>
</organism>
<dbReference type="InterPro" id="IPR001789">
    <property type="entry name" value="Sig_transdc_resp-reg_receiver"/>
</dbReference>
<dbReference type="OrthoDB" id="704144at2"/>
<evidence type="ECO:0000256" key="1">
    <source>
        <dbReference type="PROSITE-ProRule" id="PRU00169"/>
    </source>
</evidence>
<gene>
    <name evidence="4" type="ORF">D7322_16030</name>
</gene>
<dbReference type="Pfam" id="PF00072">
    <property type="entry name" value="Response_reg"/>
    <property type="match status" value="1"/>
</dbReference>
<sequence length="260" mass="30394">MEKRILKCIAVDDERSGLKALLERINARNDLHLVWWGTDPTLVVQKIEEHQADLLFVDMQMEKLHGLELIEQLDGKLDIICCSAYDNYGPKLSPYDSIRFYLEKPYDNELFDQAVDRVFEKLEMKKKATNGQLLQRFPKLTDEFGLILPGKENKMKLCFEEMDMFVPKSDSEQVELYSGNKRIVLNMTLSALNKALPPEFFIQVHRDCILSKRNILCLRRGNVLELRGIMGRTEQQVGRTYVKKVKNMFKNERKQFKSDV</sequence>
<dbReference type="GO" id="GO:0003677">
    <property type="term" value="F:DNA binding"/>
    <property type="evidence" value="ECO:0007669"/>
    <property type="project" value="UniProtKB-KW"/>
</dbReference>
<dbReference type="AlphaFoldDB" id="A0A420VWM7"/>
<dbReference type="Proteomes" id="UP000282423">
    <property type="component" value="Unassembled WGS sequence"/>
</dbReference>
<dbReference type="Gene3D" id="2.40.50.1020">
    <property type="entry name" value="LytTr DNA-binding domain"/>
    <property type="match status" value="1"/>
</dbReference>
<evidence type="ECO:0000259" key="2">
    <source>
        <dbReference type="PROSITE" id="PS50110"/>
    </source>
</evidence>
<dbReference type="SUPFAM" id="SSF52172">
    <property type="entry name" value="CheY-like"/>
    <property type="match status" value="1"/>
</dbReference>
<protein>
    <submittedName>
        <fullName evidence="4">DNA-binding response regulator</fullName>
    </submittedName>
</protein>
<dbReference type="InterPro" id="IPR011006">
    <property type="entry name" value="CheY-like_superfamily"/>
</dbReference>
<dbReference type="InterPro" id="IPR007492">
    <property type="entry name" value="LytTR_DNA-bd_dom"/>
</dbReference>
<dbReference type="Gene3D" id="3.40.50.2300">
    <property type="match status" value="1"/>
</dbReference>
<dbReference type="SMART" id="SM00850">
    <property type="entry name" value="LytTR"/>
    <property type="match status" value="1"/>
</dbReference>
<dbReference type="GO" id="GO:0000160">
    <property type="term" value="P:phosphorelay signal transduction system"/>
    <property type="evidence" value="ECO:0007669"/>
    <property type="project" value="InterPro"/>
</dbReference>
<dbReference type="EMBL" id="RBWS01000011">
    <property type="protein sequence ID" value="RKO70776.1"/>
    <property type="molecule type" value="Genomic_DNA"/>
</dbReference>
<feature type="modified residue" description="4-aspartylphosphate" evidence="1">
    <location>
        <position position="58"/>
    </location>
</feature>
<evidence type="ECO:0000313" key="4">
    <source>
        <dbReference type="EMBL" id="RKO70776.1"/>
    </source>
</evidence>
<keyword evidence="4" id="KW-0238">DNA-binding</keyword>
<name>A0A420VWM7_9SPHI</name>
<proteinExistence type="predicted"/>
<dbReference type="PROSITE" id="PS50930">
    <property type="entry name" value="HTH_LYTTR"/>
    <property type="match status" value="1"/>
</dbReference>
<evidence type="ECO:0000313" key="5">
    <source>
        <dbReference type="Proteomes" id="UP000282423"/>
    </source>
</evidence>
<accession>A0A420VWM7</accession>
<keyword evidence="5" id="KW-1185">Reference proteome</keyword>
<feature type="domain" description="Response regulatory" evidence="2">
    <location>
        <begin position="7"/>
        <end position="119"/>
    </location>
</feature>
<dbReference type="PROSITE" id="PS50110">
    <property type="entry name" value="RESPONSE_REGULATORY"/>
    <property type="match status" value="1"/>
</dbReference>